<dbReference type="InterPro" id="IPR029062">
    <property type="entry name" value="Class_I_gatase-like"/>
</dbReference>
<dbReference type="Gene3D" id="3.40.50.880">
    <property type="match status" value="1"/>
</dbReference>
<sequence>MKVKDSGGIIKTRKVAFLVDNGASKSFIDKMKTALEREGAEAVLISSHAGKIRFKEGTEEDIKHSYLTETSVCYDAFFTPAYPYCIYRYWMRGR</sequence>
<reference evidence="1 2" key="1">
    <citation type="submission" date="2018-10" db="EMBL/GenBank/DDBJ databases">
        <title>Sphingobacterium sp. M05W1-28.</title>
        <authorList>
            <person name="Cai H."/>
        </authorList>
    </citation>
    <scope>NUCLEOTIDE SEQUENCE [LARGE SCALE GENOMIC DNA]</scope>
    <source>
        <strain evidence="1 2">M05W1-28</strain>
    </source>
</reference>
<dbReference type="AlphaFoldDB" id="A0A420W064"/>
<comment type="caution">
    <text evidence="1">The sequence shown here is derived from an EMBL/GenBank/DDBJ whole genome shotgun (WGS) entry which is preliminary data.</text>
</comment>
<evidence type="ECO:0000313" key="2">
    <source>
        <dbReference type="Proteomes" id="UP000282423"/>
    </source>
</evidence>
<keyword evidence="2" id="KW-1185">Reference proteome</keyword>
<evidence type="ECO:0000313" key="1">
    <source>
        <dbReference type="EMBL" id="RKO72018.1"/>
    </source>
</evidence>
<organism evidence="1 2">
    <name type="scientific">Sphingobacterium puteale</name>
    <dbReference type="NCBI Taxonomy" id="2420510"/>
    <lineage>
        <taxon>Bacteria</taxon>
        <taxon>Pseudomonadati</taxon>
        <taxon>Bacteroidota</taxon>
        <taxon>Sphingobacteriia</taxon>
        <taxon>Sphingobacteriales</taxon>
        <taxon>Sphingobacteriaceae</taxon>
        <taxon>Sphingobacterium</taxon>
    </lineage>
</organism>
<dbReference type="OrthoDB" id="10006430at2"/>
<dbReference type="RefSeq" id="WP_121122976.1">
    <property type="nucleotide sequence ID" value="NZ_CP158959.1"/>
</dbReference>
<name>A0A420W064_9SPHI</name>
<dbReference type="EMBL" id="RBWS01000006">
    <property type="protein sequence ID" value="RKO72018.1"/>
    <property type="molecule type" value="Genomic_DNA"/>
</dbReference>
<protein>
    <submittedName>
        <fullName evidence="1">Uncharacterized protein</fullName>
    </submittedName>
</protein>
<accession>A0A420W064</accession>
<dbReference type="Proteomes" id="UP000282423">
    <property type="component" value="Unassembled WGS sequence"/>
</dbReference>
<proteinExistence type="predicted"/>
<gene>
    <name evidence="1" type="ORF">D7322_07890</name>
</gene>